<reference evidence="1" key="2">
    <citation type="submission" date="2020-11" db="EMBL/GenBank/DDBJ databases">
        <authorList>
            <person name="McCartney M.A."/>
            <person name="Auch B."/>
            <person name="Kono T."/>
            <person name="Mallez S."/>
            <person name="Becker A."/>
            <person name="Gohl D.M."/>
            <person name="Silverstein K.A.T."/>
            <person name="Koren S."/>
            <person name="Bechman K.B."/>
            <person name="Herman A."/>
            <person name="Abrahante J.E."/>
            <person name="Garbe J."/>
        </authorList>
    </citation>
    <scope>NUCLEOTIDE SEQUENCE</scope>
    <source>
        <strain evidence="1">Duluth1</strain>
        <tissue evidence="1">Whole animal</tissue>
    </source>
</reference>
<organism evidence="1 2">
    <name type="scientific">Dreissena polymorpha</name>
    <name type="common">Zebra mussel</name>
    <name type="synonym">Mytilus polymorpha</name>
    <dbReference type="NCBI Taxonomy" id="45954"/>
    <lineage>
        <taxon>Eukaryota</taxon>
        <taxon>Metazoa</taxon>
        <taxon>Spiralia</taxon>
        <taxon>Lophotrochozoa</taxon>
        <taxon>Mollusca</taxon>
        <taxon>Bivalvia</taxon>
        <taxon>Autobranchia</taxon>
        <taxon>Heteroconchia</taxon>
        <taxon>Euheterodonta</taxon>
        <taxon>Imparidentia</taxon>
        <taxon>Neoheterodontei</taxon>
        <taxon>Myida</taxon>
        <taxon>Dreissenoidea</taxon>
        <taxon>Dreissenidae</taxon>
        <taxon>Dreissena</taxon>
    </lineage>
</organism>
<reference evidence="1" key="1">
    <citation type="journal article" date="2019" name="bioRxiv">
        <title>The Genome of the Zebra Mussel, Dreissena polymorpha: A Resource for Invasive Species Research.</title>
        <authorList>
            <person name="McCartney M.A."/>
            <person name="Auch B."/>
            <person name="Kono T."/>
            <person name="Mallez S."/>
            <person name="Zhang Y."/>
            <person name="Obille A."/>
            <person name="Becker A."/>
            <person name="Abrahante J.E."/>
            <person name="Garbe J."/>
            <person name="Badalamenti J.P."/>
            <person name="Herman A."/>
            <person name="Mangelson H."/>
            <person name="Liachko I."/>
            <person name="Sullivan S."/>
            <person name="Sone E.D."/>
            <person name="Koren S."/>
            <person name="Silverstein K.A.T."/>
            <person name="Beckman K.B."/>
            <person name="Gohl D.M."/>
        </authorList>
    </citation>
    <scope>NUCLEOTIDE SEQUENCE</scope>
    <source>
        <strain evidence="1">Duluth1</strain>
        <tissue evidence="1">Whole animal</tissue>
    </source>
</reference>
<dbReference type="EMBL" id="JAIWYP010000012">
    <property type="protein sequence ID" value="KAH3723813.1"/>
    <property type="molecule type" value="Genomic_DNA"/>
</dbReference>
<sequence length="142" mass="16232">MDSPAQTASRYLALSVDARQTLYLQWTHLRRLHQDIHPGLWVHGERCIYMDSPVQTAPRYPSRSVGARRTLYLQWTHLRRLHQDIQPGLWLHGERCIYNGLTCADCSEIPIPVCCCTVNAVFTMDSPVQTAPRYPVLSTGAR</sequence>
<evidence type="ECO:0000313" key="1">
    <source>
        <dbReference type="EMBL" id="KAH3723813.1"/>
    </source>
</evidence>
<name>A0A9D4CEM8_DREPO</name>
<protein>
    <submittedName>
        <fullName evidence="1">Uncharacterized protein</fullName>
    </submittedName>
</protein>
<dbReference type="AlphaFoldDB" id="A0A9D4CEM8"/>
<dbReference type="Proteomes" id="UP000828390">
    <property type="component" value="Unassembled WGS sequence"/>
</dbReference>
<evidence type="ECO:0000313" key="2">
    <source>
        <dbReference type="Proteomes" id="UP000828390"/>
    </source>
</evidence>
<comment type="caution">
    <text evidence="1">The sequence shown here is derived from an EMBL/GenBank/DDBJ whole genome shotgun (WGS) entry which is preliminary data.</text>
</comment>
<gene>
    <name evidence="1" type="ORF">DPMN_049607</name>
</gene>
<accession>A0A9D4CEM8</accession>
<keyword evidence="2" id="KW-1185">Reference proteome</keyword>
<proteinExistence type="predicted"/>